<dbReference type="Pfam" id="PF00534">
    <property type="entry name" value="Glycos_transf_1"/>
    <property type="match status" value="1"/>
</dbReference>
<dbReference type="Pfam" id="PF12000">
    <property type="entry name" value="Glyco_trans_4_3"/>
    <property type="match status" value="1"/>
</dbReference>
<dbReference type="GO" id="GO:0009103">
    <property type="term" value="P:lipopolysaccharide biosynthetic process"/>
    <property type="evidence" value="ECO:0007669"/>
    <property type="project" value="TreeGrafter"/>
</dbReference>
<dbReference type="RefSeq" id="WP_085213491.1">
    <property type="nucleotide sequence ID" value="NZ_FXAM01000001.1"/>
</dbReference>
<dbReference type="STRING" id="1760988.SAMN02949497_2705"/>
<organism evidence="4 5">
    <name type="scientific">Methylomagnum ishizawai</name>
    <dbReference type="NCBI Taxonomy" id="1760988"/>
    <lineage>
        <taxon>Bacteria</taxon>
        <taxon>Pseudomonadati</taxon>
        <taxon>Pseudomonadota</taxon>
        <taxon>Gammaproteobacteria</taxon>
        <taxon>Methylococcales</taxon>
        <taxon>Methylococcaceae</taxon>
        <taxon>Methylomagnum</taxon>
    </lineage>
</organism>
<evidence type="ECO:0000313" key="5">
    <source>
        <dbReference type="Proteomes" id="UP000192923"/>
    </source>
</evidence>
<dbReference type="PANTHER" id="PTHR46401">
    <property type="entry name" value="GLYCOSYLTRANSFERASE WBBK-RELATED"/>
    <property type="match status" value="1"/>
</dbReference>
<name>A0A1Y6D4N9_9GAMM</name>
<evidence type="ECO:0000259" key="2">
    <source>
        <dbReference type="Pfam" id="PF00534"/>
    </source>
</evidence>
<dbReference type="EMBL" id="FXAM01000001">
    <property type="protein sequence ID" value="SMF95344.1"/>
    <property type="molecule type" value="Genomic_DNA"/>
</dbReference>
<feature type="domain" description="Glycosyl transferase family 4" evidence="3">
    <location>
        <begin position="26"/>
        <end position="192"/>
    </location>
</feature>
<dbReference type="PANTHER" id="PTHR46401:SF2">
    <property type="entry name" value="GLYCOSYLTRANSFERASE WBBK-RELATED"/>
    <property type="match status" value="1"/>
</dbReference>
<sequence>MRVLFVHQNFPGQYQRLAPRLAADPGNQVVVLCAHRRPLPPGLQALRYTVRPDFASGLHPWLETTETRVLMGEAAARAALELKRGGFTPDAICAHPGWGEALFLKDVWPDAPLLCYLEFFFQRGNHFGAFDPAYPERGFEAECAWRMKNSFALHGLDAMDFGVSPTQWQAAQFPDYHRPRIQVIHDGIDTHAARPDPDAFIQLAAHGLTLRPGDPVVTFAGRSLEPARGFPSFMRALPLIQRACPQARAIIVGSATASYSPALPAGDSYKQRALAEVGAQLDMGRVHFVGTLPHPLLLTLFQVSAAHVYLSYPYVLSWSMLEAMAAGCLVVGSRTPPVEEVIEDGMNGLLVDFFSPESIAGAVIRALQQPEQLRDLRANARRTVVERYDLERLCLPRQMALVRTVAERRYPGGHLPLAPYP</sequence>
<dbReference type="Gene3D" id="3.40.50.2000">
    <property type="entry name" value="Glycogen Phosphorylase B"/>
    <property type="match status" value="2"/>
</dbReference>
<dbReference type="InterPro" id="IPR001296">
    <property type="entry name" value="Glyco_trans_1"/>
</dbReference>
<dbReference type="AlphaFoldDB" id="A0A1Y6D4N9"/>
<evidence type="ECO:0000313" key="4">
    <source>
        <dbReference type="EMBL" id="SMF95344.1"/>
    </source>
</evidence>
<keyword evidence="5" id="KW-1185">Reference proteome</keyword>
<proteinExistence type="predicted"/>
<feature type="domain" description="Glycosyl transferase family 1" evidence="2">
    <location>
        <begin position="211"/>
        <end position="382"/>
    </location>
</feature>
<dbReference type="OrthoDB" id="5416057at2"/>
<keyword evidence="1 4" id="KW-0808">Transferase</keyword>
<evidence type="ECO:0000256" key="1">
    <source>
        <dbReference type="ARBA" id="ARBA00022679"/>
    </source>
</evidence>
<accession>A0A1Y6D4N9</accession>
<reference evidence="4 5" key="1">
    <citation type="submission" date="2016-12" db="EMBL/GenBank/DDBJ databases">
        <authorList>
            <person name="Song W.-J."/>
            <person name="Kurnit D.M."/>
        </authorList>
    </citation>
    <scope>NUCLEOTIDE SEQUENCE [LARGE SCALE GENOMIC DNA]</scope>
    <source>
        <strain evidence="4 5">175</strain>
    </source>
</reference>
<evidence type="ECO:0000259" key="3">
    <source>
        <dbReference type="Pfam" id="PF12000"/>
    </source>
</evidence>
<dbReference type="SUPFAM" id="SSF53756">
    <property type="entry name" value="UDP-Glycosyltransferase/glycogen phosphorylase"/>
    <property type="match status" value="1"/>
</dbReference>
<dbReference type="GO" id="GO:0016757">
    <property type="term" value="F:glycosyltransferase activity"/>
    <property type="evidence" value="ECO:0007669"/>
    <property type="project" value="InterPro"/>
</dbReference>
<dbReference type="InterPro" id="IPR022623">
    <property type="entry name" value="Glyco_trans_4"/>
</dbReference>
<protein>
    <submittedName>
        <fullName evidence="4">Glycosyltransferase involved in cell wall bisynthesis</fullName>
    </submittedName>
</protein>
<gene>
    <name evidence="4" type="ORF">SAMN02949497_2705</name>
</gene>
<dbReference type="Proteomes" id="UP000192923">
    <property type="component" value="Unassembled WGS sequence"/>
</dbReference>